<gene>
    <name evidence="1" type="ORF">RF672_10310</name>
</gene>
<protein>
    <submittedName>
        <fullName evidence="1">DUF2321 domain-containing protein</fullName>
    </submittedName>
</protein>
<dbReference type="Proteomes" id="UP001268544">
    <property type="component" value="Unassembled WGS sequence"/>
</dbReference>
<name>A0ABD5CYP0_LACPA</name>
<dbReference type="RefSeq" id="WP_194959144.1">
    <property type="nucleotide sequence ID" value="NZ_JAVKVH010000001.1"/>
</dbReference>
<evidence type="ECO:0000313" key="1">
    <source>
        <dbReference type="EMBL" id="MDR7625010.1"/>
    </source>
</evidence>
<dbReference type="AlphaFoldDB" id="A0ABD5CYP0"/>
<sequence>MFNYDNKYKLAICLNGHEYDAYVGLEETVDKFCPKCGERIITECPHCNAFIPGYVEYDGVISIWNGPHEAYCETCGNPLPWTERALSAASDLIGLSDLSDSEKRGLDGSIKDLVTDSPRSSAAVARIKILSSKIGSTVMNGLRDVLVDVLSEATKKAIWGA</sequence>
<dbReference type="InterPro" id="IPR016891">
    <property type="entry name" value="DUF2321"/>
</dbReference>
<evidence type="ECO:0000313" key="2">
    <source>
        <dbReference type="Proteomes" id="UP001268544"/>
    </source>
</evidence>
<dbReference type="Pfam" id="PF10083">
    <property type="entry name" value="DUF2321"/>
    <property type="match status" value="1"/>
</dbReference>
<reference evidence="2" key="1">
    <citation type="submission" date="2023-07" db="EMBL/GenBank/DDBJ databases">
        <title>Lacticaseibacillus paracasei KCKM 0992.</title>
        <authorList>
            <person name="Kim T.W."/>
        </authorList>
    </citation>
    <scope>NUCLEOTIDE SEQUENCE [LARGE SCALE GENOMIC DNA]</scope>
    <source>
        <strain evidence="2">KCKM 0992</strain>
    </source>
</reference>
<accession>A0ABD5CYP0</accession>
<proteinExistence type="predicted"/>
<organism evidence="1 2">
    <name type="scientific">Lacticaseibacillus paracasei</name>
    <name type="common">Lactobacillus paracasei</name>
    <dbReference type="NCBI Taxonomy" id="1597"/>
    <lineage>
        <taxon>Bacteria</taxon>
        <taxon>Bacillati</taxon>
        <taxon>Bacillota</taxon>
        <taxon>Bacilli</taxon>
        <taxon>Lactobacillales</taxon>
        <taxon>Lactobacillaceae</taxon>
        <taxon>Lacticaseibacillus</taxon>
    </lineage>
</organism>
<comment type="caution">
    <text evidence="1">The sequence shown here is derived from an EMBL/GenBank/DDBJ whole genome shotgun (WGS) entry which is preliminary data.</text>
</comment>
<dbReference type="EMBL" id="JAVKVH010000001">
    <property type="protein sequence ID" value="MDR7625010.1"/>
    <property type="molecule type" value="Genomic_DNA"/>
</dbReference>